<dbReference type="InterPro" id="IPR050072">
    <property type="entry name" value="Peptidase_M20A"/>
</dbReference>
<dbReference type="SUPFAM" id="SSF53187">
    <property type="entry name" value="Zn-dependent exopeptidases"/>
    <property type="match status" value="1"/>
</dbReference>
<reference evidence="5 6" key="1">
    <citation type="submission" date="2022-07" db="EMBL/GenBank/DDBJ databases">
        <title>Novel species in genus cellulomonas.</title>
        <authorList>
            <person name="Ye L."/>
        </authorList>
    </citation>
    <scope>NUCLEOTIDE SEQUENCE [LARGE SCALE GENOMIC DNA]</scope>
    <source>
        <strain evidence="6">zg-Y338</strain>
    </source>
</reference>
<dbReference type="InterPro" id="IPR036264">
    <property type="entry name" value="Bact_exopeptidase_dim_dom"/>
</dbReference>
<accession>A0ABY5L272</accession>
<keyword evidence="2 5" id="KW-0378">Hydrolase</keyword>
<evidence type="ECO:0000256" key="1">
    <source>
        <dbReference type="ARBA" id="ARBA00022723"/>
    </source>
</evidence>
<dbReference type="Gene3D" id="3.30.70.360">
    <property type="match status" value="1"/>
</dbReference>
<dbReference type="EMBL" id="CP101988">
    <property type="protein sequence ID" value="UUI76906.1"/>
    <property type="molecule type" value="Genomic_DNA"/>
</dbReference>
<dbReference type="PANTHER" id="PTHR43808:SF31">
    <property type="entry name" value="N-ACETYL-L-CITRULLINE DEACETYLASE"/>
    <property type="match status" value="1"/>
</dbReference>
<dbReference type="GO" id="GO:0009014">
    <property type="term" value="F:succinyl-diaminopimelate desuccinylase activity"/>
    <property type="evidence" value="ECO:0007669"/>
    <property type="project" value="UniProtKB-EC"/>
</dbReference>
<gene>
    <name evidence="5" type="primary">dapE</name>
    <name evidence="5" type="ORF">NP064_04450</name>
</gene>
<dbReference type="NCBIfam" id="TIGR01900">
    <property type="entry name" value="dapE-gram_pos"/>
    <property type="match status" value="1"/>
</dbReference>
<proteinExistence type="predicted"/>
<dbReference type="Pfam" id="PF07687">
    <property type="entry name" value="M20_dimer"/>
    <property type="match status" value="1"/>
</dbReference>
<protein>
    <recommendedName>
        <fullName evidence="3">Succinyl-diaminopimelate desuccinylase</fullName>
        <ecNumber evidence="3">3.5.1.18</ecNumber>
    </recommendedName>
</protein>
<keyword evidence="1" id="KW-0479">Metal-binding</keyword>
<evidence type="ECO:0000256" key="3">
    <source>
        <dbReference type="NCBIfam" id="TIGR01900"/>
    </source>
</evidence>
<dbReference type="EC" id="3.5.1.18" evidence="3"/>
<dbReference type="InterPro" id="IPR002933">
    <property type="entry name" value="Peptidase_M20"/>
</dbReference>
<dbReference type="Pfam" id="PF01546">
    <property type="entry name" value="Peptidase_M20"/>
    <property type="match status" value="1"/>
</dbReference>
<dbReference type="PANTHER" id="PTHR43808">
    <property type="entry name" value="ACETYLORNITHINE DEACETYLASE"/>
    <property type="match status" value="1"/>
</dbReference>
<sequence>MHGDLVTLTRALCDAASPSGQERPLADAIQAALSTVPHLEVLRDGDAVVARTRLGRPARVVVAGHIDTVPVADNLPTRLIGEGLHAEIWGRGTVDMKGGVAVQLALAARLAAPARDVTWVFYDHEEVAADLSGLGRVAREHPEWLAGDFAVLCEPTSGGIEGGCNGTLRAEVRVPGVAAHSARAWIGVNAIHATGEVLRRLEAYEPASVEVDGLVYREGLNAVGIRGGVATNVIPDACTVTVNYRFAPSRSVAEAEAHVREVFTGYDVTVTDAAAGARPGLDDATAADFVAAVLATTGGVPAPKYGWTDVARFAELGMPAVNFGPGDPLLAHKDDERCPAWQLQACYDALGAWLG</sequence>
<evidence type="ECO:0000313" key="5">
    <source>
        <dbReference type="EMBL" id="UUI76906.1"/>
    </source>
</evidence>
<evidence type="ECO:0000256" key="2">
    <source>
        <dbReference type="ARBA" id="ARBA00022801"/>
    </source>
</evidence>
<keyword evidence="6" id="KW-1185">Reference proteome</keyword>
<evidence type="ECO:0000259" key="4">
    <source>
        <dbReference type="Pfam" id="PF07687"/>
    </source>
</evidence>
<name>A0ABY5L272_9CELL</name>
<evidence type="ECO:0000313" key="6">
    <source>
        <dbReference type="Proteomes" id="UP001316189"/>
    </source>
</evidence>
<dbReference type="Gene3D" id="3.40.630.10">
    <property type="entry name" value="Zn peptidases"/>
    <property type="match status" value="1"/>
</dbReference>
<dbReference type="Proteomes" id="UP001316189">
    <property type="component" value="Chromosome"/>
</dbReference>
<dbReference type="InterPro" id="IPR010174">
    <property type="entry name" value="Succinyl-DAP_deSuclase_DapE"/>
</dbReference>
<feature type="domain" description="Peptidase M20 dimerisation" evidence="4">
    <location>
        <begin position="166"/>
        <end position="263"/>
    </location>
</feature>
<dbReference type="SUPFAM" id="SSF55031">
    <property type="entry name" value="Bacterial exopeptidase dimerisation domain"/>
    <property type="match status" value="1"/>
</dbReference>
<organism evidence="5 6">
    <name type="scientific">Cellulomonas chengniuliangii</name>
    <dbReference type="NCBI Taxonomy" id="2968084"/>
    <lineage>
        <taxon>Bacteria</taxon>
        <taxon>Bacillati</taxon>
        <taxon>Actinomycetota</taxon>
        <taxon>Actinomycetes</taxon>
        <taxon>Micrococcales</taxon>
        <taxon>Cellulomonadaceae</taxon>
        <taxon>Cellulomonas</taxon>
    </lineage>
</organism>
<dbReference type="InterPro" id="IPR011650">
    <property type="entry name" value="Peptidase_M20_dimer"/>
</dbReference>